<keyword evidence="1" id="KW-0472">Membrane</keyword>
<evidence type="ECO:0000256" key="1">
    <source>
        <dbReference type="SAM" id="Phobius"/>
    </source>
</evidence>
<comment type="caution">
    <text evidence="2">The sequence shown here is derived from an EMBL/GenBank/DDBJ whole genome shotgun (WGS) entry which is preliminary data.</text>
</comment>
<evidence type="ECO:0000313" key="3">
    <source>
        <dbReference type="Proteomes" id="UP000611629"/>
    </source>
</evidence>
<protein>
    <submittedName>
        <fullName evidence="2">Uncharacterized protein</fullName>
    </submittedName>
</protein>
<gene>
    <name evidence="2" type="ORF">HZF24_12705</name>
</gene>
<dbReference type="AlphaFoldDB" id="A0A974BKJ3"/>
<reference evidence="2" key="1">
    <citation type="submission" date="2020-07" db="EMBL/GenBank/DDBJ databases">
        <title>Genomic analysis of a strain of Sedimentibacter Hydroxybenzoicus DSM7310.</title>
        <authorList>
            <person name="Ma S."/>
        </authorList>
    </citation>
    <scope>NUCLEOTIDE SEQUENCE</scope>
    <source>
        <strain evidence="2">DSM 7310</strain>
    </source>
</reference>
<evidence type="ECO:0000313" key="2">
    <source>
        <dbReference type="EMBL" id="NYB75000.1"/>
    </source>
</evidence>
<sequence length="72" mass="8210">MDKKQVGLIVFLFGISIFSLELFFINIMRSVAGALSPVSYLLFNVFPMNIGFFIPIILSCIGIFLMMYNKHK</sequence>
<organism evidence="2 3">
    <name type="scientific">Sedimentibacter hydroxybenzoicus DSM 7310</name>
    <dbReference type="NCBI Taxonomy" id="1123245"/>
    <lineage>
        <taxon>Bacteria</taxon>
        <taxon>Bacillati</taxon>
        <taxon>Bacillota</taxon>
        <taxon>Tissierellia</taxon>
        <taxon>Sedimentibacter</taxon>
    </lineage>
</organism>
<keyword evidence="1" id="KW-1133">Transmembrane helix</keyword>
<name>A0A974BKJ3_SEDHY</name>
<proteinExistence type="predicted"/>
<feature type="transmembrane region" description="Helical" evidence="1">
    <location>
        <begin position="48"/>
        <end position="68"/>
    </location>
</feature>
<dbReference type="Proteomes" id="UP000611629">
    <property type="component" value="Unassembled WGS sequence"/>
</dbReference>
<dbReference type="EMBL" id="JACBNQ010000016">
    <property type="protein sequence ID" value="NYB75000.1"/>
    <property type="molecule type" value="Genomic_DNA"/>
</dbReference>
<accession>A0A974BKJ3</accession>
<dbReference type="RefSeq" id="WP_179238707.1">
    <property type="nucleotide sequence ID" value="NZ_JACBNQ010000016.1"/>
</dbReference>
<keyword evidence="1" id="KW-0812">Transmembrane</keyword>
<keyword evidence="3" id="KW-1185">Reference proteome</keyword>
<feature type="transmembrane region" description="Helical" evidence="1">
    <location>
        <begin position="7"/>
        <end position="28"/>
    </location>
</feature>